<evidence type="ECO:0000313" key="4">
    <source>
        <dbReference type="EMBL" id="SNT00477.1"/>
    </source>
</evidence>
<dbReference type="EMBL" id="FZPD01000003">
    <property type="protein sequence ID" value="SNT00477.1"/>
    <property type="molecule type" value="Genomic_DNA"/>
</dbReference>
<evidence type="ECO:0000256" key="3">
    <source>
        <dbReference type="PROSITE-ProRule" id="PRU00339"/>
    </source>
</evidence>
<proteinExistence type="predicted"/>
<keyword evidence="5" id="KW-1185">Reference proteome</keyword>
<protein>
    <submittedName>
        <fullName evidence="4">Tetratricopeptide repeat-containing protein</fullName>
    </submittedName>
</protein>
<dbReference type="SMART" id="SM00028">
    <property type="entry name" value="TPR"/>
    <property type="match status" value="2"/>
</dbReference>
<feature type="repeat" description="TPR" evidence="3">
    <location>
        <begin position="169"/>
        <end position="202"/>
    </location>
</feature>
<dbReference type="SUPFAM" id="SSF48452">
    <property type="entry name" value="TPR-like"/>
    <property type="match status" value="1"/>
</dbReference>
<dbReference type="InterPro" id="IPR019734">
    <property type="entry name" value="TPR_rpt"/>
</dbReference>
<dbReference type="PROSITE" id="PS50005">
    <property type="entry name" value="TPR"/>
    <property type="match status" value="1"/>
</dbReference>
<sequence length="326" mass="37211">MNCKQFLLLTIVLCSCQIGGNQEDTGSSDSSLSQIRDPFKIYNLMGEELSPIQVSEEARVVYDSNLRIAKRNFEANPDSLELIIWYGRRLAYLGKYLEAIEAYTQGLQKFPTSHKLRRHRGHRYITTRQLDKAVDDFEMAAFYSVNAENAIEPDGLPNRINQPLSNDKFNIWYHYGLAHYLNGRFDKAISAYRKCMEFSDNNDLLTATSYWLFMTYKKIGNAELADELLKPISNDMKIIENDAYLDLLLLFKGEKSAENLIQKAFPENGNIDPTLGYGIGNWYQQRGNTEKANEIFLKILDSPSWASFGYIAAEAELTTAFPVPIS</sequence>
<dbReference type="OrthoDB" id="955869at2"/>
<dbReference type="Proteomes" id="UP000198393">
    <property type="component" value="Unassembled WGS sequence"/>
</dbReference>
<dbReference type="InterPro" id="IPR011990">
    <property type="entry name" value="TPR-like_helical_dom_sf"/>
</dbReference>
<dbReference type="InterPro" id="IPR013105">
    <property type="entry name" value="TPR_2"/>
</dbReference>
<dbReference type="AlphaFoldDB" id="A0A239J3Q8"/>
<evidence type="ECO:0000256" key="1">
    <source>
        <dbReference type="ARBA" id="ARBA00022737"/>
    </source>
</evidence>
<evidence type="ECO:0000313" key="5">
    <source>
        <dbReference type="Proteomes" id="UP000198393"/>
    </source>
</evidence>
<reference evidence="4 5" key="1">
    <citation type="submission" date="2017-06" db="EMBL/GenBank/DDBJ databases">
        <authorList>
            <person name="Kim H.J."/>
            <person name="Triplett B.A."/>
        </authorList>
    </citation>
    <scope>NUCLEOTIDE SEQUENCE [LARGE SCALE GENOMIC DNA]</scope>
    <source>
        <strain evidence="4 5">DSM 19307</strain>
    </source>
</reference>
<keyword evidence="1" id="KW-0677">Repeat</keyword>
<organism evidence="4 5">
    <name type="scientific">Ekhidna lutea</name>
    <dbReference type="NCBI Taxonomy" id="447679"/>
    <lineage>
        <taxon>Bacteria</taxon>
        <taxon>Pseudomonadati</taxon>
        <taxon>Bacteroidota</taxon>
        <taxon>Cytophagia</taxon>
        <taxon>Cytophagales</taxon>
        <taxon>Reichenbachiellaceae</taxon>
        <taxon>Ekhidna</taxon>
    </lineage>
</organism>
<name>A0A239J3Q8_EKHLU</name>
<gene>
    <name evidence="4" type="ORF">SAMN05421640_1974</name>
</gene>
<accession>A0A239J3Q8</accession>
<keyword evidence="2 3" id="KW-0802">TPR repeat</keyword>
<dbReference type="Pfam" id="PF07719">
    <property type="entry name" value="TPR_2"/>
    <property type="match status" value="1"/>
</dbReference>
<dbReference type="PROSITE" id="PS51257">
    <property type="entry name" value="PROKAR_LIPOPROTEIN"/>
    <property type="match status" value="1"/>
</dbReference>
<evidence type="ECO:0000256" key="2">
    <source>
        <dbReference type="ARBA" id="ARBA00022803"/>
    </source>
</evidence>
<dbReference type="Gene3D" id="1.25.40.10">
    <property type="entry name" value="Tetratricopeptide repeat domain"/>
    <property type="match status" value="2"/>
</dbReference>